<dbReference type="AlphaFoldDB" id="A0AAD5X001"/>
<keyword evidence="3" id="KW-1185">Reference proteome</keyword>
<sequence length="509" mass="55183">MRTSFHKVKYHVGAATALFISTKLMYGHPTYELVHFAEVCGTEAEKKQLDEREKSIWRHDIREWESKLLVSVCFDLEPELPQTFARELTQDWNGTEALEIRALHYCNDALNTTLPLRHHAKDIAHACVYLASEHIKQTLRTPDGTQQWYEHLCLDFSQMQAISYEILQCLNDNTHAAFVALRQKHLLTKPYTPRHVNGTARTVQTDDKSWRHTTGYNAEPHRFEVKSSGQDTGGRRSSWGSEPKPQPTTDKQNNGFVAHWSLNGEQGASNGGRKRSFDAGAGYGMVGGSGQSGSQSQGPPPWRDGSSTSLTGRSGVGGRGGGTGREEIRGGNHGGSHGESRGGSWGGDRGRNWGGSRGGYGNGNGPIRGEFGTGGPGGFQTPRSYAKMTYINSNKRRRESESSVQSAASDGSDEHNARKRQAMDPYRPPPTLATSPALPPKPLPYTSGPPSTAATSAWGTPSPVQTPVSTQFRQSGAGNGTQGVAWRDLGVDPSGDPGHDVTTWSGGSS</sequence>
<name>A0AAD5X001_9FUNG</name>
<dbReference type="Proteomes" id="UP001212841">
    <property type="component" value="Unassembled WGS sequence"/>
</dbReference>
<dbReference type="EMBL" id="JADGJD010000917">
    <property type="protein sequence ID" value="KAJ3047680.1"/>
    <property type="molecule type" value="Genomic_DNA"/>
</dbReference>
<gene>
    <name evidence="2" type="ORF">HK097_011303</name>
</gene>
<evidence type="ECO:0000256" key="1">
    <source>
        <dbReference type="SAM" id="MobiDB-lite"/>
    </source>
</evidence>
<dbReference type="InterPro" id="IPR036915">
    <property type="entry name" value="Cyclin-like_sf"/>
</dbReference>
<comment type="caution">
    <text evidence="2">The sequence shown here is derived from an EMBL/GenBank/DDBJ whole genome shotgun (WGS) entry which is preliminary data.</text>
</comment>
<accession>A0AAD5X001</accession>
<evidence type="ECO:0000313" key="2">
    <source>
        <dbReference type="EMBL" id="KAJ3047680.1"/>
    </source>
</evidence>
<feature type="compositionally biased region" description="Gly residues" evidence="1">
    <location>
        <begin position="341"/>
        <end position="378"/>
    </location>
</feature>
<feature type="compositionally biased region" description="Pro residues" evidence="1">
    <location>
        <begin position="426"/>
        <end position="443"/>
    </location>
</feature>
<feature type="compositionally biased region" description="Gly residues" evidence="1">
    <location>
        <begin position="314"/>
        <end position="323"/>
    </location>
</feature>
<dbReference type="GO" id="GO:0016538">
    <property type="term" value="F:cyclin-dependent protein serine/threonine kinase regulator activity"/>
    <property type="evidence" value="ECO:0007669"/>
    <property type="project" value="InterPro"/>
</dbReference>
<dbReference type="GO" id="GO:0006357">
    <property type="term" value="P:regulation of transcription by RNA polymerase II"/>
    <property type="evidence" value="ECO:0007669"/>
    <property type="project" value="InterPro"/>
</dbReference>
<protein>
    <submittedName>
        <fullName evidence="2">Uncharacterized protein</fullName>
    </submittedName>
</protein>
<proteinExistence type="predicted"/>
<dbReference type="Gene3D" id="1.10.472.10">
    <property type="entry name" value="Cyclin-like"/>
    <property type="match status" value="1"/>
</dbReference>
<feature type="compositionally biased region" description="Polar residues" evidence="1">
    <location>
        <begin position="448"/>
        <end position="476"/>
    </location>
</feature>
<feature type="compositionally biased region" description="Basic and acidic residues" evidence="1">
    <location>
        <begin position="324"/>
        <end position="340"/>
    </location>
</feature>
<organism evidence="2 3">
    <name type="scientific">Rhizophlyctis rosea</name>
    <dbReference type="NCBI Taxonomy" id="64517"/>
    <lineage>
        <taxon>Eukaryota</taxon>
        <taxon>Fungi</taxon>
        <taxon>Fungi incertae sedis</taxon>
        <taxon>Chytridiomycota</taxon>
        <taxon>Chytridiomycota incertae sedis</taxon>
        <taxon>Chytridiomycetes</taxon>
        <taxon>Rhizophlyctidales</taxon>
        <taxon>Rhizophlyctidaceae</taxon>
        <taxon>Rhizophlyctis</taxon>
    </lineage>
</organism>
<dbReference type="PANTHER" id="PTHR10026">
    <property type="entry name" value="CYCLIN"/>
    <property type="match status" value="1"/>
</dbReference>
<feature type="region of interest" description="Disordered" evidence="1">
    <location>
        <begin position="192"/>
        <end position="509"/>
    </location>
</feature>
<reference evidence="2" key="1">
    <citation type="submission" date="2020-05" db="EMBL/GenBank/DDBJ databases">
        <title>Phylogenomic resolution of chytrid fungi.</title>
        <authorList>
            <person name="Stajich J.E."/>
            <person name="Amses K."/>
            <person name="Simmons R."/>
            <person name="Seto K."/>
            <person name="Myers J."/>
            <person name="Bonds A."/>
            <person name="Quandt C.A."/>
            <person name="Barry K."/>
            <person name="Liu P."/>
            <person name="Grigoriev I."/>
            <person name="Longcore J.E."/>
            <person name="James T.Y."/>
        </authorList>
    </citation>
    <scope>NUCLEOTIDE SEQUENCE</scope>
    <source>
        <strain evidence="2">JEL0318</strain>
    </source>
</reference>
<feature type="compositionally biased region" description="Gly residues" evidence="1">
    <location>
        <begin position="281"/>
        <end position="291"/>
    </location>
</feature>
<dbReference type="InterPro" id="IPR043198">
    <property type="entry name" value="Cyclin/Ssn8"/>
</dbReference>
<dbReference type="SUPFAM" id="SSF47954">
    <property type="entry name" value="Cyclin-like"/>
    <property type="match status" value="1"/>
</dbReference>
<evidence type="ECO:0000313" key="3">
    <source>
        <dbReference type="Proteomes" id="UP001212841"/>
    </source>
</evidence>